<feature type="region of interest" description="Disordered" evidence="2">
    <location>
        <begin position="240"/>
        <end position="270"/>
    </location>
</feature>
<feature type="region of interest" description="Disordered" evidence="2">
    <location>
        <begin position="1057"/>
        <end position="1140"/>
    </location>
</feature>
<evidence type="ECO:0000313" key="3">
    <source>
        <dbReference type="EMBL" id="OHS98902.1"/>
    </source>
</evidence>
<feature type="region of interest" description="Disordered" evidence="2">
    <location>
        <begin position="1967"/>
        <end position="1998"/>
    </location>
</feature>
<keyword evidence="1" id="KW-0175">Coiled coil</keyword>
<dbReference type="GeneID" id="94844565"/>
<dbReference type="OrthoDB" id="10252174at2759"/>
<feature type="compositionally biased region" description="Basic and acidic residues" evidence="2">
    <location>
        <begin position="1103"/>
        <end position="1123"/>
    </location>
</feature>
<feature type="compositionally biased region" description="Basic and acidic residues" evidence="2">
    <location>
        <begin position="252"/>
        <end position="268"/>
    </location>
</feature>
<feature type="coiled-coil region" evidence="1">
    <location>
        <begin position="324"/>
        <end position="358"/>
    </location>
</feature>
<feature type="coiled-coil region" evidence="1">
    <location>
        <begin position="2170"/>
        <end position="2294"/>
    </location>
</feature>
<feature type="compositionally biased region" description="Low complexity" evidence="2">
    <location>
        <begin position="935"/>
        <end position="951"/>
    </location>
</feature>
<feature type="compositionally biased region" description="Basic and acidic residues" evidence="2">
    <location>
        <begin position="1967"/>
        <end position="1986"/>
    </location>
</feature>
<name>A0A1J4JID7_9EUKA</name>
<evidence type="ECO:0000256" key="1">
    <source>
        <dbReference type="SAM" id="Coils"/>
    </source>
</evidence>
<comment type="caution">
    <text evidence="3">The sequence shown here is derived from an EMBL/GenBank/DDBJ whole genome shotgun (WGS) entry which is preliminary data.</text>
</comment>
<feature type="compositionally biased region" description="Acidic residues" evidence="2">
    <location>
        <begin position="1057"/>
        <end position="1075"/>
    </location>
</feature>
<dbReference type="VEuPathDB" id="TrichDB:TRFO_34770"/>
<proteinExistence type="predicted"/>
<dbReference type="RefSeq" id="XP_068352039.1">
    <property type="nucleotide sequence ID" value="XM_068509861.1"/>
</dbReference>
<feature type="compositionally biased region" description="Low complexity" evidence="2">
    <location>
        <begin position="1860"/>
        <end position="1872"/>
    </location>
</feature>
<organism evidence="3 4">
    <name type="scientific">Tritrichomonas foetus</name>
    <dbReference type="NCBI Taxonomy" id="1144522"/>
    <lineage>
        <taxon>Eukaryota</taxon>
        <taxon>Metamonada</taxon>
        <taxon>Parabasalia</taxon>
        <taxon>Tritrichomonadida</taxon>
        <taxon>Tritrichomonadidae</taxon>
        <taxon>Tritrichomonas</taxon>
    </lineage>
</organism>
<feature type="region of interest" description="Disordered" evidence="2">
    <location>
        <begin position="885"/>
        <end position="918"/>
    </location>
</feature>
<feature type="compositionally biased region" description="Basic and acidic residues" evidence="2">
    <location>
        <begin position="1076"/>
        <end position="1094"/>
    </location>
</feature>
<feature type="coiled-coil region" evidence="1">
    <location>
        <begin position="727"/>
        <end position="813"/>
    </location>
</feature>
<gene>
    <name evidence="3" type="ORF">TRFO_34770</name>
</gene>
<feature type="region of interest" description="Disordered" evidence="2">
    <location>
        <begin position="934"/>
        <end position="960"/>
    </location>
</feature>
<feature type="region of interest" description="Disordered" evidence="2">
    <location>
        <begin position="1007"/>
        <end position="1029"/>
    </location>
</feature>
<feature type="coiled-coil region" evidence="1">
    <location>
        <begin position="1692"/>
        <end position="1789"/>
    </location>
</feature>
<evidence type="ECO:0000256" key="2">
    <source>
        <dbReference type="SAM" id="MobiDB-lite"/>
    </source>
</evidence>
<feature type="coiled-coil region" evidence="1">
    <location>
        <begin position="1562"/>
        <end position="1610"/>
    </location>
</feature>
<feature type="coiled-coil region" evidence="1">
    <location>
        <begin position="540"/>
        <end position="574"/>
    </location>
</feature>
<reference evidence="3" key="1">
    <citation type="submission" date="2016-10" db="EMBL/GenBank/DDBJ databases">
        <authorList>
            <person name="Benchimol M."/>
            <person name="Almeida L.G."/>
            <person name="Vasconcelos A.T."/>
            <person name="Perreira-Neves A."/>
            <person name="Rosa I.A."/>
            <person name="Tasca T."/>
            <person name="Bogo M.R."/>
            <person name="de Souza W."/>
        </authorList>
    </citation>
    <scope>NUCLEOTIDE SEQUENCE [LARGE SCALE GENOMIC DNA]</scope>
    <source>
        <strain evidence="3">K</strain>
    </source>
</reference>
<evidence type="ECO:0000313" key="4">
    <source>
        <dbReference type="Proteomes" id="UP000179807"/>
    </source>
</evidence>
<feature type="region of interest" description="Disordered" evidence="2">
    <location>
        <begin position="1818"/>
        <end position="1884"/>
    </location>
</feature>
<dbReference type="Proteomes" id="UP000179807">
    <property type="component" value="Unassembled WGS sequence"/>
</dbReference>
<protein>
    <submittedName>
        <fullName evidence="3">Uncharacterized protein</fullName>
    </submittedName>
</protein>
<sequence>MSLAEGSRPSSNVANRAGLARYRNLQEQQLPDSTSSKKSLPNGWFYNESRQEEFWNDLEMKDPNSNYGPSKEDEQARTFSDINTSANRVQSLLQQFDALDQDTLMELMQIIDADDNLGEIDQFAFFGDAKNSVIMNIDELREFAENQSNLMGSIKAWLANAQHYLKVETDNPVTQESLPEVDHVYDYLEGILKTYVERSEKAAFLHNDVNDFWNKQTSQLKRIIYARDEEIRKLQAAVTAAQNARTRKAPKKTKDTKLENELQEKQKQIDSQIRTIQEQKAQIEKLRGSLQNSESERASLQVINRSEPPSPSKLANQHEIAQLNMEAEAKINALNSKIQSLLDELEQIRGKYTEERNKGSSLQKKLTDKEQTIGEMEILLQKYLNQLSLEKAKKPPPKIDTDLMEKEEFYLNELKYNEKLNNLKANHAQELIDQAEALNQKFLIEKNMLLASIDSPDNKSLLQGIVNEYDKRFESQKKEYTETLEMTNKSWAGKVSLLTRQYETRINNMNAAHEIDLINSRDSLKYEVKKTELDIAEKYNKELLEMTGDKQKKINELQEESDKKSDLIFALQKKITLLQQEIEKINPNNPIIKKDNDLNSDDLVNRTNDPTQQQKESFITQRYIQRYNTLKENMDEQHQWDLKMQQHFYDREKIKMIEQHQKDVRRLLLDIQDTVNKVEISDKTEDEKQDTIAQKIATAFVTLNKQLETTQEEGNTNINDDGEKISLDEARKRTQLLTERIVKLTNELEETKKMSQFAVSLSTLEEKIKKLQEKVSFLESIQNDDQKKVYEEMEKMEKDYQDQLKYKDDLVQEMQDLLITYQNRHCQLSEKYIVFDYDSPLVSNRTYNEYDDVDEDEQSTKISIYNPEHISILPQFISESNSLTGVTKNAEEELKRHRRNSEPISSEDPPKETQPLMLPKLNSATPNFQVALTQRPNEPTNNNHNRNRSNPKTQNYRNRKRTLYNMETQISLNEPIVEAALKSILEHLAFKRCDSLTITQGAIEFKDSHSVPKRTQQPSRSTPPKPPNFKAKLFNSPSTAFHRDDNFLYYETIVEEGSTDDESYSEEESEEEIEEKETQQKETQQKETQQKETQQEVQQEHTSLVDENKDENKETNDISEKKQITPMPLPPIPKPKSVKKKKKRMKRVKALICSFKPVPVQPIVIHADEGQMDLIKELQAKLKEQNNDLRSKMLLGIATEASNRFLNTVIKQKFEINELRNISPQVIYQPTIVTIDDNRPDPLGTIILQQQQQQQQLGRIQSSLPSVPSDLSKKKLPRINLHVNDTSSDTPGFITPMISGDLSDLTGYLSNRSHKSTSRVKQRDPIQFIVPPEEDIPDAKLIDDPFTAAVQATISNMRYMAQLKDNEDEILSTLRNDYTAYEAFLRASNIYTDNNASFIENLKDVKESIEKTISSFDVFDRMQRALLNLVRQSKKKAIYLANIYKDLQTKISDEKLEDQTKSLAEVDADEQLFVLFEKVGAALTVVERLGISMTSDETNIFSNLKKEYAKIKPADGKNEKVDKAAAESLLLNTQNFIEGLKKRQSAETEKNHLIEAISQDEIRSTKKKLKHALHQLDRNKREISSSKETISNLQDIIASLKDNLKNEHNINEQALTMYQAQIQTLKDLLKTLDGNDETSSTNSSTPTDLMKQIRREVLSMQTLLDAQTAELRDTRIKFADLQTRCGENEILISRLKQELEESELRAAEFEEKFMKRRDESIFKEADDAAKNAEVGNSSLIEKQQRLQLERAQADQQMILKRNHDLEQKLIKTRKALNEATDEADELRLKFALRQFEETKVDKMTKQTQTTFRIVLRKKQEAPKGEEEEGFIETNRTSPEEEVTPKKNDVQISSTQKEVTVPKNEPVKPVQKVEVQKDQNKEDSLNDQIKINLQEKNNLPPIFKSTNSSAYISLNSSSDAMFGTTDEIGWEETEEEEDHDVYKDNIDEMKSSRVENEFNPEEVYVEVHKPLEPPKPPKSDILKDPKKAKPPKVKPTKPIIVPQPIDNIAIGFGSRPPSRSISSVSNRSRLVTTPVNPANYNTQKPIPDFKDCMVNTSINANFHNNYPSNGRPKTAVSHTKIGNSSRVHNNSAIMTPKSHDPNVTYANMNNEPMETLRITNVQFAHANNSNQNSTRLIIDQSFGPMTGKSNNSAKTFRSRISVDDEEVKSLITRLRNKIKKLTRSNEKKDETISDLNRRISELVHELSRAKIDNIREKDAANKAKIRFENNNQRLSAAMNELVERQEEASALRRQIIRMKHAALPAAPILRRMTRAQREQERLKTQQMQTNSLLEETRSRIGQTQSDNVKNHLNTLIKNSQASLLRMEAKRRYWQDVERKQMMGALGALSLLCETIPDVSNLSLPFTSLFRSMRKTKAPAAKVFPFDENFNIENNIPQNNGLEIISFEKKSAREK</sequence>
<feature type="compositionally biased region" description="Basic and acidic residues" evidence="2">
    <location>
        <begin position="1873"/>
        <end position="1883"/>
    </location>
</feature>
<accession>A0A1J4JID7</accession>
<dbReference type="EMBL" id="MLAK01001034">
    <property type="protein sequence ID" value="OHS98902.1"/>
    <property type="molecule type" value="Genomic_DNA"/>
</dbReference>
<feature type="region of interest" description="Disordered" evidence="2">
    <location>
        <begin position="1"/>
        <end position="43"/>
    </location>
</feature>
<feature type="compositionally biased region" description="Polar residues" evidence="2">
    <location>
        <begin position="25"/>
        <end position="39"/>
    </location>
</feature>
<keyword evidence="4" id="KW-1185">Reference proteome</keyword>